<dbReference type="Pfam" id="PF21209">
    <property type="entry name" value="Bac_rhamnosid-like_N"/>
    <property type="match status" value="1"/>
</dbReference>
<dbReference type="RefSeq" id="WP_177714299.1">
    <property type="nucleotide sequence ID" value="NZ_JACRSQ010000014.1"/>
</dbReference>
<dbReference type="EMBL" id="JACRSQ010000014">
    <property type="protein sequence ID" value="MBC8543913.1"/>
    <property type="molecule type" value="Genomic_DNA"/>
</dbReference>
<dbReference type="InterPro" id="IPR012341">
    <property type="entry name" value="6hp_glycosidase-like_sf"/>
</dbReference>
<dbReference type="InterPro" id="IPR008928">
    <property type="entry name" value="6-hairpin_glycosidase_sf"/>
</dbReference>
<keyword evidence="4" id="KW-1185">Reference proteome</keyword>
<evidence type="ECO:0000313" key="4">
    <source>
        <dbReference type="Proteomes" id="UP000657006"/>
    </source>
</evidence>
<evidence type="ECO:0000259" key="2">
    <source>
        <dbReference type="Pfam" id="PF21209"/>
    </source>
</evidence>
<organism evidence="3 4">
    <name type="scientific">Bianquea renquensis</name>
    <dbReference type="NCBI Taxonomy" id="2763661"/>
    <lineage>
        <taxon>Bacteria</taxon>
        <taxon>Bacillati</taxon>
        <taxon>Bacillota</taxon>
        <taxon>Clostridia</taxon>
        <taxon>Eubacteriales</taxon>
        <taxon>Bianqueaceae</taxon>
        <taxon>Bianquea</taxon>
    </lineage>
</organism>
<dbReference type="Gene3D" id="2.60.420.10">
    <property type="entry name" value="Maltose phosphorylase, domain 3"/>
    <property type="match status" value="1"/>
</dbReference>
<dbReference type="PANTHER" id="PTHR34987:SF6">
    <property type="entry name" value="ALPHA-L-RHAMNOSIDASE SIX-HAIRPIN GLYCOSIDASE DOMAIN-CONTAINING PROTEIN"/>
    <property type="match status" value="1"/>
</dbReference>
<dbReference type="InterPro" id="IPR035396">
    <property type="entry name" value="Bac_rhamnosid6H"/>
</dbReference>
<protein>
    <submittedName>
        <fullName evidence="3">Alpha-rhamnosidase</fullName>
    </submittedName>
</protein>
<reference evidence="3" key="1">
    <citation type="submission" date="2020-08" db="EMBL/GenBank/DDBJ databases">
        <title>Genome public.</title>
        <authorList>
            <person name="Liu C."/>
            <person name="Sun Q."/>
        </authorList>
    </citation>
    <scope>NUCLEOTIDE SEQUENCE</scope>
    <source>
        <strain evidence="3">NSJ-32</strain>
    </source>
</reference>
<dbReference type="Proteomes" id="UP000657006">
    <property type="component" value="Unassembled WGS sequence"/>
</dbReference>
<feature type="domain" description="Alpha-rhamnosidase-like N-terminal" evidence="2">
    <location>
        <begin position="50"/>
        <end position="234"/>
    </location>
</feature>
<gene>
    <name evidence="3" type="ORF">H8730_10190</name>
</gene>
<dbReference type="InterPro" id="IPR048932">
    <property type="entry name" value="Rhamnosid-like_N_bacteroidetes"/>
</dbReference>
<evidence type="ECO:0000259" key="1">
    <source>
        <dbReference type="Pfam" id="PF17389"/>
    </source>
</evidence>
<dbReference type="AlphaFoldDB" id="A0A926DTZ8"/>
<dbReference type="SUPFAM" id="SSF48208">
    <property type="entry name" value="Six-hairpin glycosidases"/>
    <property type="match status" value="1"/>
</dbReference>
<proteinExistence type="predicted"/>
<name>A0A926DTZ8_9FIRM</name>
<sequence length="663" mass="75395">MKTRRTKPTWIWYYGDFEIHQHMLMGLQREERGNIVPAFWKLFDCNRLIRFTKKGHLEKDETIAVTMDGVGYVSINGLRQPVREGNRHLVKAGDYVLTVIVGNATGLPSVFVQGHTIISDETWSADSLAGDKSPVGCWNLDDPAVPPSKFSLPCKPVQPVGRMKVEQGELYDFGKETFSKLVIDGGEPGAVLRIYYGESREEALHKEKTVIRDCVTIQEPQHILPARAFRYVYVESEGEPGTLSGLYEYLPLEKRGAFQCPNETLNTIYDVSLYTLELCSRLFFLDGIKRDRWVWSGDAYQSYFLDYYSFFDQDIIKRTMLALRGKDPIPSHINTIVDYSFYWLISVWDYYHHTGDGEFVSQIYPRMKSLMEYCIGRGNKDGLIEGQGDWVFIDWADMEKDGALCAMQMLYCKALESMSQCAALLDFQEDQERYGNLASTVRGKILRLYWNEERGAFVTTCRDLQPSQQIRRHANLFAIIFGFASEEMAQRIKTSVILNEEVPPITTPYFKFYELEALCKMGEYRTVLAQMESYWGGMLEEGATTFWEEYDPTLTGVEQCAMYNQPFDKSFCHAWGASPIYLLGRYFLGVEPTKVGYAEFQVRPQLGGLASMRGTVPLPDGKSVTVQVEGARVQVTTDAEGGTLVLGESRIPIVPGQPLTVEG</sequence>
<dbReference type="PANTHER" id="PTHR34987">
    <property type="entry name" value="C, PUTATIVE (AFU_ORTHOLOGUE AFUA_3G02880)-RELATED"/>
    <property type="match status" value="1"/>
</dbReference>
<dbReference type="Pfam" id="PF17389">
    <property type="entry name" value="Bac_rhamnosid6H"/>
    <property type="match status" value="1"/>
</dbReference>
<feature type="domain" description="Alpha-L-rhamnosidase six-hairpin glycosidase" evidence="1">
    <location>
        <begin position="254"/>
        <end position="585"/>
    </location>
</feature>
<dbReference type="Gene3D" id="1.50.10.10">
    <property type="match status" value="1"/>
</dbReference>
<comment type="caution">
    <text evidence="3">The sequence shown here is derived from an EMBL/GenBank/DDBJ whole genome shotgun (WGS) entry which is preliminary data.</text>
</comment>
<evidence type="ECO:0000313" key="3">
    <source>
        <dbReference type="EMBL" id="MBC8543913.1"/>
    </source>
</evidence>
<dbReference type="Gene3D" id="2.60.120.260">
    <property type="entry name" value="Galactose-binding domain-like"/>
    <property type="match status" value="2"/>
</dbReference>
<dbReference type="GO" id="GO:0005975">
    <property type="term" value="P:carbohydrate metabolic process"/>
    <property type="evidence" value="ECO:0007669"/>
    <property type="project" value="InterPro"/>
</dbReference>
<accession>A0A926DTZ8</accession>